<dbReference type="KEGG" id="smo:SELMODRAFT_16132"/>
<dbReference type="AlphaFoldDB" id="D8RBJ2"/>
<reference evidence="2 3" key="1">
    <citation type="journal article" date="2011" name="Science">
        <title>The Selaginella genome identifies genetic changes associated with the evolution of vascular plants.</title>
        <authorList>
            <person name="Banks J.A."/>
            <person name="Nishiyama T."/>
            <person name="Hasebe M."/>
            <person name="Bowman J.L."/>
            <person name="Gribskov M."/>
            <person name="dePamphilis C."/>
            <person name="Albert V.A."/>
            <person name="Aono N."/>
            <person name="Aoyama T."/>
            <person name="Ambrose B.A."/>
            <person name="Ashton N.W."/>
            <person name="Axtell M.J."/>
            <person name="Barker E."/>
            <person name="Barker M.S."/>
            <person name="Bennetzen J.L."/>
            <person name="Bonawitz N.D."/>
            <person name="Chapple C."/>
            <person name="Cheng C."/>
            <person name="Correa L.G."/>
            <person name="Dacre M."/>
            <person name="DeBarry J."/>
            <person name="Dreyer I."/>
            <person name="Elias M."/>
            <person name="Engstrom E.M."/>
            <person name="Estelle M."/>
            <person name="Feng L."/>
            <person name="Finet C."/>
            <person name="Floyd S.K."/>
            <person name="Frommer W.B."/>
            <person name="Fujita T."/>
            <person name="Gramzow L."/>
            <person name="Gutensohn M."/>
            <person name="Harholt J."/>
            <person name="Hattori M."/>
            <person name="Heyl A."/>
            <person name="Hirai T."/>
            <person name="Hiwatashi Y."/>
            <person name="Ishikawa M."/>
            <person name="Iwata M."/>
            <person name="Karol K.G."/>
            <person name="Koehler B."/>
            <person name="Kolukisaoglu U."/>
            <person name="Kubo M."/>
            <person name="Kurata T."/>
            <person name="Lalonde S."/>
            <person name="Li K."/>
            <person name="Li Y."/>
            <person name="Litt A."/>
            <person name="Lyons E."/>
            <person name="Manning G."/>
            <person name="Maruyama T."/>
            <person name="Michael T.P."/>
            <person name="Mikami K."/>
            <person name="Miyazaki S."/>
            <person name="Morinaga S."/>
            <person name="Murata T."/>
            <person name="Mueller-Roeber B."/>
            <person name="Nelson D.R."/>
            <person name="Obara M."/>
            <person name="Oguri Y."/>
            <person name="Olmstead R.G."/>
            <person name="Onodera N."/>
            <person name="Petersen B.L."/>
            <person name="Pils B."/>
            <person name="Prigge M."/>
            <person name="Rensing S.A."/>
            <person name="Riano-Pachon D.M."/>
            <person name="Roberts A.W."/>
            <person name="Sato Y."/>
            <person name="Scheller H.V."/>
            <person name="Schulz B."/>
            <person name="Schulz C."/>
            <person name="Shakirov E.V."/>
            <person name="Shibagaki N."/>
            <person name="Shinohara N."/>
            <person name="Shippen D.E."/>
            <person name="Soerensen I."/>
            <person name="Sotooka R."/>
            <person name="Sugimoto N."/>
            <person name="Sugita M."/>
            <person name="Sumikawa N."/>
            <person name="Tanurdzic M."/>
            <person name="Theissen G."/>
            <person name="Ulvskov P."/>
            <person name="Wakazuki S."/>
            <person name="Weng J.K."/>
            <person name="Willats W.W."/>
            <person name="Wipf D."/>
            <person name="Wolf P.G."/>
            <person name="Yang L."/>
            <person name="Zimmer A.D."/>
            <person name="Zhu Q."/>
            <person name="Mitros T."/>
            <person name="Hellsten U."/>
            <person name="Loque D."/>
            <person name="Otillar R."/>
            <person name="Salamov A."/>
            <person name="Schmutz J."/>
            <person name="Shapiro H."/>
            <person name="Lindquist E."/>
            <person name="Lucas S."/>
            <person name="Rokhsar D."/>
            <person name="Grigoriev I.V."/>
        </authorList>
    </citation>
    <scope>NUCLEOTIDE SEQUENCE [LARGE SCALE GENOMIC DNA]</scope>
</reference>
<dbReference type="InParanoid" id="D8RBJ2"/>
<dbReference type="Pfam" id="PF01661">
    <property type="entry name" value="Macro"/>
    <property type="match status" value="1"/>
</dbReference>
<evidence type="ECO:0000313" key="3">
    <source>
        <dbReference type="Proteomes" id="UP000001514"/>
    </source>
</evidence>
<dbReference type="Gene3D" id="3.40.220.10">
    <property type="entry name" value="Leucine Aminopeptidase, subunit E, domain 1"/>
    <property type="match status" value="1"/>
</dbReference>
<proteinExistence type="predicted"/>
<dbReference type="OMA" id="ESSAWVN"/>
<sequence>VAEFELTDSCKLVIQGGDITRWFKDGHSDAIVNAANELMLGGGGVDGAIHEAAGPDLYKACKTLPLVAPRTRCPVGQARETPAFRLPVRRIIHTVGPTYHRSTRMKAAALLRDAYCNSLELAREKGVKCIAFPAISCGVYGYPVYEGAEIALRTVYENAAGFEEVH</sequence>
<dbReference type="Proteomes" id="UP000001514">
    <property type="component" value="Unassembled WGS sequence"/>
</dbReference>
<dbReference type="InterPro" id="IPR002589">
    <property type="entry name" value="Macro_dom"/>
</dbReference>
<dbReference type="eggNOG" id="KOG2633">
    <property type="taxonomic scope" value="Eukaryota"/>
</dbReference>
<evidence type="ECO:0000313" key="2">
    <source>
        <dbReference type="EMBL" id="EFJ30504.1"/>
    </source>
</evidence>
<name>D8RBJ2_SELML</name>
<keyword evidence="3" id="KW-1185">Reference proteome</keyword>
<dbReference type="SMART" id="SM00506">
    <property type="entry name" value="A1pp"/>
    <property type="match status" value="1"/>
</dbReference>
<protein>
    <recommendedName>
        <fullName evidence="1">Macro domain-containing protein</fullName>
    </recommendedName>
</protein>
<gene>
    <name evidence="2" type="ORF">SELMODRAFT_16132</name>
</gene>
<dbReference type="PANTHER" id="PTHR11106:SF27">
    <property type="entry name" value="MACRO DOMAIN-CONTAINING PROTEIN"/>
    <property type="match status" value="1"/>
</dbReference>
<dbReference type="Gramene" id="EFJ30504">
    <property type="protein sequence ID" value="EFJ30504"/>
    <property type="gene ID" value="SELMODRAFT_16132"/>
</dbReference>
<feature type="non-terminal residue" evidence="2">
    <location>
        <position position="166"/>
    </location>
</feature>
<feature type="domain" description="Macro" evidence="1">
    <location>
        <begin position="1"/>
        <end position="166"/>
    </location>
</feature>
<dbReference type="PANTHER" id="PTHR11106">
    <property type="entry name" value="GANGLIOSIDE INDUCED DIFFERENTIATION ASSOCIATED PROTEIN 2-RELATED"/>
    <property type="match status" value="1"/>
</dbReference>
<dbReference type="HOGENOM" id="CLU_046550_5_0_1"/>
<accession>D8RBJ2</accession>
<dbReference type="CDD" id="cd02908">
    <property type="entry name" value="Macro_OAADPr_deacetylase"/>
    <property type="match status" value="1"/>
</dbReference>
<feature type="non-terminal residue" evidence="2">
    <location>
        <position position="1"/>
    </location>
</feature>
<dbReference type="PROSITE" id="PS51154">
    <property type="entry name" value="MACRO"/>
    <property type="match status" value="1"/>
</dbReference>
<evidence type="ECO:0000259" key="1">
    <source>
        <dbReference type="PROSITE" id="PS51154"/>
    </source>
</evidence>
<dbReference type="SUPFAM" id="SSF52949">
    <property type="entry name" value="Macro domain-like"/>
    <property type="match status" value="1"/>
</dbReference>
<dbReference type="EMBL" id="GL377575">
    <property type="protein sequence ID" value="EFJ30504.1"/>
    <property type="molecule type" value="Genomic_DNA"/>
</dbReference>
<dbReference type="InterPro" id="IPR043472">
    <property type="entry name" value="Macro_dom-like"/>
</dbReference>
<dbReference type="FunCoup" id="D8RBJ2">
    <property type="interactions" value="2344"/>
</dbReference>
<organism evidence="3">
    <name type="scientific">Selaginella moellendorffii</name>
    <name type="common">Spikemoss</name>
    <dbReference type="NCBI Taxonomy" id="88036"/>
    <lineage>
        <taxon>Eukaryota</taxon>
        <taxon>Viridiplantae</taxon>
        <taxon>Streptophyta</taxon>
        <taxon>Embryophyta</taxon>
        <taxon>Tracheophyta</taxon>
        <taxon>Lycopodiopsida</taxon>
        <taxon>Selaginellales</taxon>
        <taxon>Selaginellaceae</taxon>
        <taxon>Selaginella</taxon>
    </lineage>
</organism>